<feature type="non-terminal residue" evidence="2">
    <location>
        <position position="1"/>
    </location>
</feature>
<sequence>VASDEAKAAKNAYQSAKEQAEFVGKRNEVLARKCEEIMMRNKQLEEDKDHLIKEVSRRIDTVSEMAKAVTELKRRAEVAEKER</sequence>
<keyword evidence="1" id="KW-0175">Coiled coil</keyword>
<reference evidence="2" key="1">
    <citation type="submission" date="2023-10" db="EMBL/GenBank/DDBJ databases">
        <title>Genome assembly of Pristionchus species.</title>
        <authorList>
            <person name="Yoshida K."/>
            <person name="Sommer R.J."/>
        </authorList>
    </citation>
    <scope>NUCLEOTIDE SEQUENCE</scope>
    <source>
        <strain evidence="2">RS0144</strain>
    </source>
</reference>
<accession>A0AAV5S7M5</accession>
<evidence type="ECO:0000313" key="2">
    <source>
        <dbReference type="EMBL" id="GMS78957.1"/>
    </source>
</evidence>
<feature type="coiled-coil region" evidence="1">
    <location>
        <begin position="27"/>
        <end position="82"/>
    </location>
</feature>
<dbReference type="Proteomes" id="UP001432027">
    <property type="component" value="Unassembled WGS sequence"/>
</dbReference>
<organism evidence="2 3">
    <name type="scientific">Pristionchus entomophagus</name>
    <dbReference type="NCBI Taxonomy" id="358040"/>
    <lineage>
        <taxon>Eukaryota</taxon>
        <taxon>Metazoa</taxon>
        <taxon>Ecdysozoa</taxon>
        <taxon>Nematoda</taxon>
        <taxon>Chromadorea</taxon>
        <taxon>Rhabditida</taxon>
        <taxon>Rhabditina</taxon>
        <taxon>Diplogasteromorpha</taxon>
        <taxon>Diplogasteroidea</taxon>
        <taxon>Neodiplogasteridae</taxon>
        <taxon>Pristionchus</taxon>
    </lineage>
</organism>
<protein>
    <submittedName>
        <fullName evidence="2">Uncharacterized protein</fullName>
    </submittedName>
</protein>
<dbReference type="AlphaFoldDB" id="A0AAV5S7M5"/>
<gene>
    <name evidence="2" type="ORF">PENTCL1PPCAC_1132</name>
</gene>
<comment type="caution">
    <text evidence="2">The sequence shown here is derived from an EMBL/GenBank/DDBJ whole genome shotgun (WGS) entry which is preliminary data.</text>
</comment>
<name>A0AAV5S7M5_9BILA</name>
<keyword evidence="3" id="KW-1185">Reference proteome</keyword>
<dbReference type="EMBL" id="BTSX01000001">
    <property type="protein sequence ID" value="GMS78957.1"/>
    <property type="molecule type" value="Genomic_DNA"/>
</dbReference>
<evidence type="ECO:0000313" key="3">
    <source>
        <dbReference type="Proteomes" id="UP001432027"/>
    </source>
</evidence>
<dbReference type="Gene3D" id="1.20.5.4090">
    <property type="match status" value="1"/>
</dbReference>
<feature type="non-terminal residue" evidence="2">
    <location>
        <position position="83"/>
    </location>
</feature>
<evidence type="ECO:0000256" key="1">
    <source>
        <dbReference type="SAM" id="Coils"/>
    </source>
</evidence>
<proteinExistence type="predicted"/>